<dbReference type="InterPro" id="IPR016024">
    <property type="entry name" value="ARM-type_fold"/>
</dbReference>
<feature type="region of interest" description="Disordered" evidence="8">
    <location>
        <begin position="449"/>
        <end position="590"/>
    </location>
</feature>
<evidence type="ECO:0000256" key="6">
    <source>
        <dbReference type="ARBA" id="ARBA00022776"/>
    </source>
</evidence>
<evidence type="ECO:0000256" key="2">
    <source>
        <dbReference type="ARBA" id="ARBA00009549"/>
    </source>
</evidence>
<comment type="similarity">
    <text evidence="2">Belongs to the CLASP family.</text>
</comment>
<dbReference type="InterPro" id="IPR034085">
    <property type="entry name" value="TOG"/>
</dbReference>
<dbReference type="OrthoDB" id="10259902at2759"/>
<dbReference type="EMBL" id="KB822718">
    <property type="protein sequence ID" value="ETN43638.1"/>
    <property type="molecule type" value="Genomic_DNA"/>
</dbReference>
<evidence type="ECO:0000313" key="10">
    <source>
        <dbReference type="EMBL" id="ETN43638.1"/>
    </source>
</evidence>
<feature type="region of interest" description="Disordered" evidence="8">
    <location>
        <begin position="226"/>
        <end position="405"/>
    </location>
</feature>
<dbReference type="GO" id="GO:0005881">
    <property type="term" value="C:cytoplasmic microtubule"/>
    <property type="evidence" value="ECO:0007669"/>
    <property type="project" value="TreeGrafter"/>
</dbReference>
<dbReference type="GO" id="GO:1990023">
    <property type="term" value="C:mitotic spindle midzone"/>
    <property type="evidence" value="ECO:0007669"/>
    <property type="project" value="TreeGrafter"/>
</dbReference>
<keyword evidence="4" id="KW-0132">Cell division</keyword>
<dbReference type="PANTHER" id="PTHR21567:SF9">
    <property type="entry name" value="CLIP-ASSOCIATING PROTEIN"/>
    <property type="match status" value="1"/>
</dbReference>
<keyword evidence="6" id="KW-0498">Mitosis</keyword>
<comment type="function">
    <text evidence="7">Microtubule binding protein that promotes the stabilization of dynamic microtubules. Required for mitotic spindle formation.</text>
</comment>
<evidence type="ECO:0000256" key="8">
    <source>
        <dbReference type="SAM" id="MobiDB-lite"/>
    </source>
</evidence>
<feature type="compositionally biased region" description="Polar residues" evidence="8">
    <location>
        <begin position="488"/>
        <end position="497"/>
    </location>
</feature>
<dbReference type="GO" id="GO:0051301">
    <property type="term" value="P:cell division"/>
    <property type="evidence" value="ECO:0007669"/>
    <property type="project" value="UniProtKB-KW"/>
</dbReference>
<feature type="compositionally biased region" description="Basic and acidic residues" evidence="8">
    <location>
        <begin position="322"/>
        <end position="336"/>
    </location>
</feature>
<dbReference type="GO" id="GO:0008017">
    <property type="term" value="F:microtubule binding"/>
    <property type="evidence" value="ECO:0007669"/>
    <property type="project" value="TreeGrafter"/>
</dbReference>
<feature type="domain" description="TOG" evidence="9">
    <location>
        <begin position="1"/>
        <end position="240"/>
    </location>
</feature>
<name>W2S6H7_CYPE1</name>
<evidence type="ECO:0000313" key="11">
    <source>
        <dbReference type="Proteomes" id="UP000030752"/>
    </source>
</evidence>
<feature type="compositionally biased region" description="Basic and acidic residues" evidence="8">
    <location>
        <begin position="226"/>
        <end position="235"/>
    </location>
</feature>
<evidence type="ECO:0000256" key="1">
    <source>
        <dbReference type="ARBA" id="ARBA00004186"/>
    </source>
</evidence>
<dbReference type="GO" id="GO:0090307">
    <property type="term" value="P:mitotic spindle assembly"/>
    <property type="evidence" value="ECO:0007669"/>
    <property type="project" value="TreeGrafter"/>
</dbReference>
<dbReference type="SUPFAM" id="SSF48371">
    <property type="entry name" value="ARM repeat"/>
    <property type="match status" value="1"/>
</dbReference>
<evidence type="ECO:0000256" key="7">
    <source>
        <dbReference type="ARBA" id="ARBA00024889"/>
    </source>
</evidence>
<feature type="compositionally biased region" description="Polar residues" evidence="8">
    <location>
        <begin position="564"/>
        <end position="576"/>
    </location>
</feature>
<dbReference type="GeneID" id="19970136"/>
<protein>
    <recommendedName>
        <fullName evidence="9">TOG domain-containing protein</fullName>
    </recommendedName>
</protein>
<proteinExistence type="inferred from homology"/>
<dbReference type="InterPro" id="IPR011989">
    <property type="entry name" value="ARM-like"/>
</dbReference>
<feature type="compositionally biased region" description="Basic and acidic residues" evidence="8">
    <location>
        <begin position="375"/>
        <end position="398"/>
    </location>
</feature>
<feature type="compositionally biased region" description="Polar residues" evidence="8">
    <location>
        <begin position="510"/>
        <end position="519"/>
    </location>
</feature>
<keyword evidence="5" id="KW-0493">Microtubule</keyword>
<dbReference type="GO" id="GO:0060172">
    <property type="term" value="P:astral microtubule depolymerization"/>
    <property type="evidence" value="ECO:0007669"/>
    <property type="project" value="TreeGrafter"/>
</dbReference>
<dbReference type="InterPro" id="IPR024395">
    <property type="entry name" value="CLASP_N_dom"/>
</dbReference>
<dbReference type="HOGENOM" id="CLU_016100_0_0_1"/>
<gene>
    <name evidence="10" type="ORF">HMPREF1541_02797</name>
</gene>
<dbReference type="Gene3D" id="1.25.10.10">
    <property type="entry name" value="Leucine-rich Repeat Variant"/>
    <property type="match status" value="1"/>
</dbReference>
<comment type="subunit">
    <text evidence="3">Interacts with microtubules.</text>
</comment>
<keyword evidence="11" id="KW-1185">Reference proteome</keyword>
<reference evidence="10 11" key="1">
    <citation type="submission" date="2013-03" db="EMBL/GenBank/DDBJ databases">
        <title>The Genome Sequence of Phialophora europaea CBS 101466.</title>
        <authorList>
            <consortium name="The Broad Institute Genomics Platform"/>
            <person name="Cuomo C."/>
            <person name="de Hoog S."/>
            <person name="Gorbushina A."/>
            <person name="Walker B."/>
            <person name="Young S.K."/>
            <person name="Zeng Q."/>
            <person name="Gargeya S."/>
            <person name="Fitzgerald M."/>
            <person name="Haas B."/>
            <person name="Abouelleil A."/>
            <person name="Allen A.W."/>
            <person name="Alvarado L."/>
            <person name="Arachchi H.M."/>
            <person name="Berlin A.M."/>
            <person name="Chapman S.B."/>
            <person name="Gainer-Dewar J."/>
            <person name="Goldberg J."/>
            <person name="Griggs A."/>
            <person name="Gujja S."/>
            <person name="Hansen M."/>
            <person name="Howarth C."/>
            <person name="Imamovic A."/>
            <person name="Ireland A."/>
            <person name="Larimer J."/>
            <person name="McCowan C."/>
            <person name="Murphy C."/>
            <person name="Pearson M."/>
            <person name="Poon T.W."/>
            <person name="Priest M."/>
            <person name="Roberts A."/>
            <person name="Saif S."/>
            <person name="Shea T."/>
            <person name="Sisk P."/>
            <person name="Sykes S."/>
            <person name="Wortman J."/>
            <person name="Nusbaum C."/>
            <person name="Birren B."/>
        </authorList>
    </citation>
    <scope>NUCLEOTIDE SEQUENCE [LARGE SCALE GENOMIC DNA]</scope>
    <source>
        <strain evidence="10 11">CBS 101466</strain>
    </source>
</reference>
<comment type="subcellular location">
    <subcellularLocation>
        <location evidence="1">Cytoplasm</location>
        <location evidence="1">Cytoskeleton</location>
        <location evidence="1">Spindle</location>
    </subcellularLocation>
</comment>
<dbReference type="InParanoid" id="W2S6H7"/>
<evidence type="ECO:0000259" key="9">
    <source>
        <dbReference type="SMART" id="SM01349"/>
    </source>
</evidence>
<dbReference type="PANTHER" id="PTHR21567">
    <property type="entry name" value="CLASP"/>
    <property type="match status" value="1"/>
</dbReference>
<dbReference type="SMART" id="SM01349">
    <property type="entry name" value="TOG"/>
    <property type="match status" value="1"/>
</dbReference>
<evidence type="ECO:0000256" key="5">
    <source>
        <dbReference type="ARBA" id="ARBA00022701"/>
    </source>
</evidence>
<dbReference type="Proteomes" id="UP000030752">
    <property type="component" value="Unassembled WGS sequence"/>
</dbReference>
<dbReference type="VEuPathDB" id="FungiDB:HMPREF1541_02797"/>
<dbReference type="GO" id="GO:0005815">
    <property type="term" value="C:microtubule organizing center"/>
    <property type="evidence" value="ECO:0007669"/>
    <property type="project" value="TreeGrafter"/>
</dbReference>
<organism evidence="10 11">
    <name type="scientific">Cyphellophora europaea (strain CBS 101466)</name>
    <name type="common">Phialophora europaea</name>
    <dbReference type="NCBI Taxonomy" id="1220924"/>
    <lineage>
        <taxon>Eukaryota</taxon>
        <taxon>Fungi</taxon>
        <taxon>Dikarya</taxon>
        <taxon>Ascomycota</taxon>
        <taxon>Pezizomycotina</taxon>
        <taxon>Eurotiomycetes</taxon>
        <taxon>Chaetothyriomycetidae</taxon>
        <taxon>Chaetothyriales</taxon>
        <taxon>Cyphellophoraceae</taxon>
        <taxon>Cyphellophora</taxon>
    </lineage>
</organism>
<evidence type="ECO:0000256" key="3">
    <source>
        <dbReference type="ARBA" id="ARBA00011375"/>
    </source>
</evidence>
<dbReference type="GO" id="GO:0005876">
    <property type="term" value="C:spindle microtubule"/>
    <property type="evidence" value="ECO:0007669"/>
    <property type="project" value="TreeGrafter"/>
</dbReference>
<dbReference type="RefSeq" id="XP_008715374.1">
    <property type="nucleotide sequence ID" value="XM_008717152.1"/>
</dbReference>
<feature type="compositionally biased region" description="Polar residues" evidence="8">
    <location>
        <begin position="466"/>
        <end position="475"/>
    </location>
</feature>
<feature type="compositionally biased region" description="Basic and acidic residues" evidence="8">
    <location>
        <begin position="357"/>
        <end position="367"/>
    </location>
</feature>
<dbReference type="AlphaFoldDB" id="W2S6H7"/>
<dbReference type="Pfam" id="PF12348">
    <property type="entry name" value="CLASP_N"/>
    <property type="match status" value="1"/>
</dbReference>
<keyword evidence="6" id="KW-0131">Cell cycle</keyword>
<dbReference type="eggNOG" id="ENOG502QT5T">
    <property type="taxonomic scope" value="Eukaryota"/>
</dbReference>
<evidence type="ECO:0000256" key="4">
    <source>
        <dbReference type="ARBA" id="ARBA00022618"/>
    </source>
</evidence>
<dbReference type="STRING" id="1220924.W2S6H7"/>
<feature type="compositionally biased region" description="Polar residues" evidence="8">
    <location>
        <begin position="260"/>
        <end position="294"/>
    </location>
</feature>
<feature type="compositionally biased region" description="Low complexity" evidence="8">
    <location>
        <begin position="543"/>
        <end position="563"/>
    </location>
</feature>
<sequence>MDYEFYDVIKGVRAEFENASENENNWKRRNDICRRLAELCEKRKHDPPRDLYDQLKPLFQPILTTCTTERTTLGISALVCLSSWFTVLGSQMNPQIDHMLPTLISLCGVTKKLTSKSAGNAMDVVVATVGYSPRLVSHVCDAFKEKAASTRLFAAAWLAQIFLLYSKQLDPTRDYPKIARALLDGLQDSQNTVREAMRATFWKYARIPGNDAAAIMDKLPKDKATALEKHPDNPDRTAQAKQPPRPVSALSQIKAKNKAMKQSTTAKPTDSSASSALNKSTHLNTSTSSITSQKPAPIATMAGAPTRMPASGRANTAPHGLPRRDFIHSSHSEGVHASDGVQIPLPCSPKENAFADLESHDDTERPVVSKKKSRYGHEYSERSEHLTTDRPGSEDAPPKHHTSKSLEKVAAVENTLKDDSIKAKQVDNASLRNLMAAPVRRPRIVATPINQAHPAVRPSSRDEPKNIQTGRQTPTEEIITRGHKKQASSRSGRQTPTEELIARGHKKQASSRSGRQTPTIREDSSHKKKPSVSRAKTAPAPVPTSRPTSSSSSSKIRIDASSDPIHNTPPTGQEFSSPPHEPEPAKPVATPRIIDGKENTFVHGDGCSHKKAYEACTAKTKDARSEVQRLKEALKAGKLDALGHKKLSGMLKDKPSQLITTQKDFDELYTILANALAADANIAAPPGNAAKNPGHPFYNRHALIDSIIRLLEQYPDAGEPRPGMALIAVAQCNATHPSGERFRAASTIEAAAQNIVRLTSEANLLPAIDNVAESLTEAHMLGKADVPTFSLGLRSLSELLRKAAGLGMNLFEVQERLVAEVASVAISSFRNDLGREVYAFVVALKGLISPEERLVALFEQEDDRNLVMYYLGK</sequence>
<accession>W2S6H7</accession>